<keyword evidence="3" id="KW-0813">Transport</keyword>
<dbReference type="InterPro" id="IPR040928">
    <property type="entry name" value="Importin_rep_5"/>
</dbReference>
<dbReference type="Pfam" id="PF13513">
    <property type="entry name" value="HEAT_EZ"/>
    <property type="match status" value="1"/>
</dbReference>
<dbReference type="Pfam" id="PF18816">
    <property type="entry name" value="Importin_rep_5"/>
    <property type="match status" value="1"/>
</dbReference>
<organism evidence="9 10">
    <name type="scientific">Amphibalanus amphitrite</name>
    <name type="common">Striped barnacle</name>
    <name type="synonym">Balanus amphitrite</name>
    <dbReference type="NCBI Taxonomy" id="1232801"/>
    <lineage>
        <taxon>Eukaryota</taxon>
        <taxon>Metazoa</taxon>
        <taxon>Ecdysozoa</taxon>
        <taxon>Arthropoda</taxon>
        <taxon>Crustacea</taxon>
        <taxon>Multicrustacea</taxon>
        <taxon>Cirripedia</taxon>
        <taxon>Thoracica</taxon>
        <taxon>Thoracicalcarea</taxon>
        <taxon>Balanomorpha</taxon>
        <taxon>Balanoidea</taxon>
        <taxon>Balanidae</taxon>
        <taxon>Amphibalaninae</taxon>
        <taxon>Amphibalanus</taxon>
    </lineage>
</organism>
<dbReference type="InterPro" id="IPR001494">
    <property type="entry name" value="Importin-beta_N"/>
</dbReference>
<evidence type="ECO:0000313" key="10">
    <source>
        <dbReference type="Proteomes" id="UP000440578"/>
    </source>
</evidence>
<dbReference type="Gene3D" id="1.25.10.10">
    <property type="entry name" value="Leucine-rich Repeat Variant"/>
    <property type="match status" value="1"/>
</dbReference>
<sequence length="1125" mass="126614">MGMADDAQFQQILGGLLSEENEIRTQAESTYEQIALPQKISLLLGCLLNAAAGEKYREMSAVLLRRLLFAKWEEFYPNLPDDLTLPCCPQLPVEAQTQLKEQLLSAIPQEQSESIRKKMCEVAAEMARNLFDDDGNSLWPEFLSFLFECASSQNAQQRECALLLFSYVPGVFGNQQKRYLEVIKNMLQQSLSDASSYKCRFLAYKATAQFIVDNAELSTDKPDVKENYKDIQRTFSELLPPMVQVLQESIAKGEDNVLLQTTITLAEMAPKLLRPQLDAIMQLCMKLMSDPNQEDDWRQLGMEIIVTLAEEASAMFRKHCAGYLPLLVPEMLKMMSEIEEDDDWATNDDSADDDSDSNYIVAESDLDRLAFGLGGKVMTNLILSNVQQLLVSADWKHRHAALSAVSTIGEGCRKQMEPLLPPIISGVVNFLKDVHPRVRHAACTCLGQMSEDFGPAFQRKFHAQVVPGLLCALEDSSNPRVQAQAALALINFSGKCPKAILITYLDAIFPILERIMQAKLKELVEKGTKMVLENVITTIASVAGTAEEKFLVYYNRFMPCLKYIIENATTQELRLLRGKAIECVSLIGLAVGKEKFLPDAASVMDLLLKAQTSGEEFATDDPQVPYLVSAWARMCTIMGKQFAVYLPLVMGPVMQMASAKPEWALLSDEDREVLNGDQEWELHNFGENQNFAVRTSVLEDKSTACAMLVCYARELDEEFAEYTQQVAELMTRLLKFYFHEGVRVSAAEIMPFLLQSGAAKGTEYVQQMWSFIVPELLQALKLEPNVSVIPEHMQSLAKCIETLNCPCLTDEQMRELFTIFNEQFEKHFEKSSERDEKRRDEDYDEEVEEELIDEDDEYTFIISRIADVLHSLFSVYRDQLFPLFDSIVPHLVKLMGPERAWTERQWSLCIWDDVIEFCSPASIKYSQYFLQPMVQYITDPQPEVCQAAAYGCGVLGQCGGPEYSKVCAEAIPRLVEAIQRPDSRSPEWISPTENAISAVTKILKYNAADINVADVIPVWFSWLPVWQDSDEVPYVYNYLCDLVEANQPAVLGPNNMNLPRIIAVIAEAFARNAVEAGDPTGVRLLNLVKQIQGNTELFTACLSQLSDQQREALHEALVTPPAAAQ</sequence>
<dbReference type="InterPro" id="IPR016024">
    <property type="entry name" value="ARM-type_fold"/>
</dbReference>
<dbReference type="Pfam" id="PF25574">
    <property type="entry name" value="TPR_IMB1"/>
    <property type="match status" value="1"/>
</dbReference>
<reference evidence="9 10" key="1">
    <citation type="submission" date="2019-07" db="EMBL/GenBank/DDBJ databases">
        <title>Draft genome assembly of a fouling barnacle, Amphibalanus amphitrite (Darwin, 1854): The first reference genome for Thecostraca.</title>
        <authorList>
            <person name="Kim W."/>
        </authorList>
    </citation>
    <scope>NUCLEOTIDE SEQUENCE [LARGE SCALE GENOMIC DNA]</scope>
    <source>
        <strain evidence="9">SNU_AA5</strain>
        <tissue evidence="9">Soma without cirri and trophi</tissue>
    </source>
</reference>
<dbReference type="GO" id="GO:0000226">
    <property type="term" value="P:microtubule cytoskeleton organization"/>
    <property type="evidence" value="ECO:0007669"/>
    <property type="project" value="UniProtKB-ARBA"/>
</dbReference>
<dbReference type="Pfam" id="PF25780">
    <property type="entry name" value="TPR_IPO5"/>
    <property type="match status" value="1"/>
</dbReference>
<name>A0A6A4WKM5_AMPAM</name>
<gene>
    <name evidence="9" type="primary">IPO5_1</name>
    <name evidence="9" type="ORF">FJT64_024824</name>
</gene>
<dbReference type="InterPro" id="IPR041389">
    <property type="entry name" value="Importin_rep_6"/>
</dbReference>
<dbReference type="GO" id="GO:0031267">
    <property type="term" value="F:small GTPase binding"/>
    <property type="evidence" value="ECO:0007669"/>
    <property type="project" value="InterPro"/>
</dbReference>
<dbReference type="SMART" id="SM01349">
    <property type="entry name" value="TOG"/>
    <property type="match status" value="1"/>
</dbReference>
<dbReference type="Proteomes" id="UP000440578">
    <property type="component" value="Unassembled WGS sequence"/>
</dbReference>
<dbReference type="OrthoDB" id="543373at2759"/>
<evidence type="ECO:0000259" key="8">
    <source>
        <dbReference type="PROSITE" id="PS50166"/>
    </source>
</evidence>
<dbReference type="GO" id="GO:0005737">
    <property type="term" value="C:cytoplasm"/>
    <property type="evidence" value="ECO:0007669"/>
    <property type="project" value="UniProtKB-SubCell"/>
</dbReference>
<dbReference type="PANTHER" id="PTHR10527">
    <property type="entry name" value="IMPORTIN BETA"/>
    <property type="match status" value="1"/>
</dbReference>
<comment type="subcellular location">
    <subcellularLocation>
        <location evidence="2">Cytoplasm</location>
    </subcellularLocation>
    <subcellularLocation>
        <location evidence="1">Nucleus</location>
    </subcellularLocation>
</comment>
<proteinExistence type="predicted"/>
<dbReference type="InterPro" id="IPR011989">
    <property type="entry name" value="ARM-like"/>
</dbReference>
<dbReference type="Pfam" id="PF18808">
    <property type="entry name" value="Importin_rep_4"/>
    <property type="match status" value="1"/>
</dbReference>
<dbReference type="EMBL" id="VIIS01000967">
    <property type="protein sequence ID" value="KAF0303192.1"/>
    <property type="molecule type" value="Genomic_DNA"/>
</dbReference>
<keyword evidence="5" id="KW-0677">Repeat</keyword>
<dbReference type="SUPFAM" id="SSF48371">
    <property type="entry name" value="ARM repeat"/>
    <property type="match status" value="2"/>
</dbReference>
<protein>
    <submittedName>
        <fullName evidence="9">Importin-5</fullName>
    </submittedName>
</protein>
<keyword evidence="7" id="KW-0539">Nucleus</keyword>
<keyword evidence="4" id="KW-0963">Cytoplasm</keyword>
<dbReference type="InterPro" id="IPR034085">
    <property type="entry name" value="TOG"/>
</dbReference>
<evidence type="ECO:0000313" key="9">
    <source>
        <dbReference type="EMBL" id="KAF0303192.1"/>
    </source>
</evidence>
<dbReference type="InterPro" id="IPR041653">
    <property type="entry name" value="Importin_rep_4"/>
</dbReference>
<dbReference type="GO" id="GO:0006606">
    <property type="term" value="P:protein import into nucleus"/>
    <property type="evidence" value="ECO:0007669"/>
    <property type="project" value="InterPro"/>
</dbReference>
<feature type="domain" description="Importin N-terminal" evidence="8">
    <location>
        <begin position="27"/>
        <end position="109"/>
    </location>
</feature>
<keyword evidence="10" id="KW-1185">Reference proteome</keyword>
<dbReference type="InterPro" id="IPR057672">
    <property type="entry name" value="TPR_IPO4/5"/>
</dbReference>
<dbReference type="InterPro" id="IPR040122">
    <property type="entry name" value="Importin_beta"/>
</dbReference>
<evidence type="ECO:0000256" key="7">
    <source>
        <dbReference type="ARBA" id="ARBA00023242"/>
    </source>
</evidence>
<evidence type="ECO:0000256" key="5">
    <source>
        <dbReference type="ARBA" id="ARBA00022737"/>
    </source>
</evidence>
<dbReference type="AlphaFoldDB" id="A0A6A4WKM5"/>
<evidence type="ECO:0000256" key="2">
    <source>
        <dbReference type="ARBA" id="ARBA00004496"/>
    </source>
</evidence>
<dbReference type="Pfam" id="PF18829">
    <property type="entry name" value="Importin_rep_6"/>
    <property type="match status" value="1"/>
</dbReference>
<keyword evidence="6" id="KW-0653">Protein transport</keyword>
<dbReference type="InterPro" id="IPR058584">
    <property type="entry name" value="IMB1_TNPO1-like_TPR"/>
</dbReference>
<evidence type="ECO:0000256" key="6">
    <source>
        <dbReference type="ARBA" id="ARBA00022927"/>
    </source>
</evidence>
<dbReference type="PROSITE" id="PS50166">
    <property type="entry name" value="IMPORTIN_B_NT"/>
    <property type="match status" value="1"/>
</dbReference>
<evidence type="ECO:0000256" key="4">
    <source>
        <dbReference type="ARBA" id="ARBA00022490"/>
    </source>
</evidence>
<evidence type="ECO:0000256" key="3">
    <source>
        <dbReference type="ARBA" id="ARBA00022448"/>
    </source>
</evidence>
<accession>A0A6A4WKM5</accession>
<evidence type="ECO:0000256" key="1">
    <source>
        <dbReference type="ARBA" id="ARBA00004123"/>
    </source>
</evidence>
<comment type="caution">
    <text evidence="9">The sequence shown here is derived from an EMBL/GenBank/DDBJ whole genome shotgun (WGS) entry which is preliminary data.</text>
</comment>
<dbReference type="GO" id="GO:0005634">
    <property type="term" value="C:nucleus"/>
    <property type="evidence" value="ECO:0007669"/>
    <property type="project" value="UniProtKB-SubCell"/>
</dbReference>